<evidence type="ECO:0000313" key="2">
    <source>
        <dbReference type="Proteomes" id="UP000008063"/>
    </source>
</evidence>
<organism evidence="2">
    <name type="scientific">Serpula lacrymans var. lacrymans (strain S7.3)</name>
    <name type="common">Dry rot fungus</name>
    <dbReference type="NCBI Taxonomy" id="936435"/>
    <lineage>
        <taxon>Eukaryota</taxon>
        <taxon>Fungi</taxon>
        <taxon>Dikarya</taxon>
        <taxon>Basidiomycota</taxon>
        <taxon>Agaricomycotina</taxon>
        <taxon>Agaricomycetes</taxon>
        <taxon>Agaricomycetidae</taxon>
        <taxon>Boletales</taxon>
        <taxon>Coniophorineae</taxon>
        <taxon>Serpulaceae</taxon>
        <taxon>Serpula</taxon>
    </lineage>
</organism>
<accession>F8Q7S9</accession>
<proteinExistence type="predicted"/>
<dbReference type="OrthoDB" id="2906736at2759"/>
<sequence length="155" mass="16666">MSNTDTRDFNLDLVLHPLYDSDHPLGAHLRNLVKAGNFSSDPSARVDITPHGAGGLKATVTVGDPAHKQFQGFFATGTATSNVDVQSATGRLFYRGSPPADGDNKFWIQQFPGPTPKETGRLVLEFYTDERLTAVFKTDRGNGGTEGSGAWATIN</sequence>
<keyword evidence="2" id="KW-1185">Reference proteome</keyword>
<dbReference type="AlphaFoldDB" id="F8Q7S9"/>
<reference evidence="2" key="1">
    <citation type="journal article" date="2011" name="Science">
        <title>The plant cell wall-decomposing machinery underlies the functional diversity of forest fungi.</title>
        <authorList>
            <person name="Eastwood D.C."/>
            <person name="Floudas D."/>
            <person name="Binder M."/>
            <person name="Majcherczyk A."/>
            <person name="Schneider P."/>
            <person name="Aerts A."/>
            <person name="Asiegbu F.O."/>
            <person name="Baker S.E."/>
            <person name="Barry K."/>
            <person name="Bendiksby M."/>
            <person name="Blumentritt M."/>
            <person name="Coutinho P.M."/>
            <person name="Cullen D."/>
            <person name="de Vries R.P."/>
            <person name="Gathman A."/>
            <person name="Goodell B."/>
            <person name="Henrissat B."/>
            <person name="Ihrmark K."/>
            <person name="Kauserud H."/>
            <person name="Kohler A."/>
            <person name="LaButti K."/>
            <person name="Lapidus A."/>
            <person name="Lavin J.L."/>
            <person name="Lee Y.-H."/>
            <person name="Lindquist E."/>
            <person name="Lilly W."/>
            <person name="Lucas S."/>
            <person name="Morin E."/>
            <person name="Murat C."/>
            <person name="Oguiza J.A."/>
            <person name="Park J."/>
            <person name="Pisabarro A.G."/>
            <person name="Riley R."/>
            <person name="Rosling A."/>
            <person name="Salamov A."/>
            <person name="Schmidt O."/>
            <person name="Schmutz J."/>
            <person name="Skrede I."/>
            <person name="Stenlid J."/>
            <person name="Wiebenga A."/>
            <person name="Xie X."/>
            <person name="Kuees U."/>
            <person name="Hibbett D.S."/>
            <person name="Hoffmeister D."/>
            <person name="Hoegberg N."/>
            <person name="Martin F."/>
            <person name="Grigoriev I.V."/>
            <person name="Watkinson S.C."/>
        </authorList>
    </citation>
    <scope>NUCLEOTIDE SEQUENCE [LARGE SCALE GENOMIC DNA]</scope>
    <source>
        <strain evidence="2">strain S7.3</strain>
    </source>
</reference>
<dbReference type="EMBL" id="GL945485">
    <property type="protein sequence ID" value="EGN95617.1"/>
    <property type="molecule type" value="Genomic_DNA"/>
</dbReference>
<dbReference type="OMA" id="AWENVIP"/>
<dbReference type="InParanoid" id="F8Q7S9"/>
<dbReference type="Proteomes" id="UP000008063">
    <property type="component" value="Unassembled WGS sequence"/>
</dbReference>
<gene>
    <name evidence="1" type="ORF">SERLA73DRAFT_162419</name>
</gene>
<dbReference type="HOGENOM" id="CLU_1696556_0_0_1"/>
<protein>
    <submittedName>
        <fullName evidence="1">Uncharacterized protein</fullName>
    </submittedName>
</protein>
<evidence type="ECO:0000313" key="1">
    <source>
        <dbReference type="EMBL" id="EGN95617.1"/>
    </source>
</evidence>
<name>F8Q7S9_SERL3</name>